<dbReference type="AlphaFoldDB" id="A0A2V3PHC2"/>
<name>A0A2V3PHC2_9BACT</name>
<accession>A0A2V3PHC2</accession>
<sequence>MKSEFFTSTNQNYPKQERTSLSCLSLANQAVEALLTDIYCCPHMRMCMPC</sequence>
<evidence type="ECO:0000313" key="2">
    <source>
        <dbReference type="Proteomes" id="UP000247973"/>
    </source>
</evidence>
<proteinExistence type="predicted"/>
<dbReference type="EMBL" id="QICL01000057">
    <property type="protein sequence ID" value="PXV57125.1"/>
    <property type="molecule type" value="Genomic_DNA"/>
</dbReference>
<evidence type="ECO:0000313" key="1">
    <source>
        <dbReference type="EMBL" id="PXV57125.1"/>
    </source>
</evidence>
<organism evidence="1 2">
    <name type="scientific">Dysgonomonas alginatilytica</name>
    <dbReference type="NCBI Taxonomy" id="1605892"/>
    <lineage>
        <taxon>Bacteria</taxon>
        <taxon>Pseudomonadati</taxon>
        <taxon>Bacteroidota</taxon>
        <taxon>Bacteroidia</taxon>
        <taxon>Bacteroidales</taxon>
        <taxon>Dysgonomonadaceae</taxon>
        <taxon>Dysgonomonas</taxon>
    </lineage>
</organism>
<protein>
    <submittedName>
        <fullName evidence="1">Uncharacterized protein</fullName>
    </submittedName>
</protein>
<dbReference type="Proteomes" id="UP000247973">
    <property type="component" value="Unassembled WGS sequence"/>
</dbReference>
<gene>
    <name evidence="1" type="ORF">CLV62_1575</name>
</gene>
<keyword evidence="2" id="KW-1185">Reference proteome</keyword>
<comment type="caution">
    <text evidence="1">The sequence shown here is derived from an EMBL/GenBank/DDBJ whole genome shotgun (WGS) entry which is preliminary data.</text>
</comment>
<reference evidence="1 2" key="1">
    <citation type="submission" date="2018-03" db="EMBL/GenBank/DDBJ databases">
        <title>Genomic Encyclopedia of Archaeal and Bacterial Type Strains, Phase II (KMG-II): from individual species to whole genera.</title>
        <authorList>
            <person name="Goeker M."/>
        </authorList>
    </citation>
    <scope>NUCLEOTIDE SEQUENCE [LARGE SCALE GENOMIC DNA]</scope>
    <source>
        <strain evidence="1 2">DSM 100214</strain>
    </source>
</reference>